<dbReference type="AlphaFoldDB" id="A0A2H0X7U1"/>
<organism evidence="3 4">
    <name type="scientific">candidate division WWE3 bacterium CG08_land_8_20_14_0_20_43_13</name>
    <dbReference type="NCBI Taxonomy" id="1975087"/>
    <lineage>
        <taxon>Bacteria</taxon>
        <taxon>Katanobacteria</taxon>
    </lineage>
</organism>
<dbReference type="Pfam" id="PF02836">
    <property type="entry name" value="Glyco_hydro_2_C"/>
    <property type="match status" value="1"/>
</dbReference>
<name>A0A2H0X7U1_UNCKA</name>
<reference evidence="4" key="1">
    <citation type="submission" date="2017-09" db="EMBL/GenBank/DDBJ databases">
        <title>Depth-based differentiation of microbial function through sediment-hosted aquifers and enrichment of novel symbionts in the deep terrestrial subsurface.</title>
        <authorList>
            <person name="Probst A.J."/>
            <person name="Ladd B."/>
            <person name="Jarett J.K."/>
            <person name="Geller-Mcgrath D.E."/>
            <person name="Sieber C.M.K."/>
            <person name="Emerson J.B."/>
            <person name="Anantharaman K."/>
            <person name="Thomas B.C."/>
            <person name="Malmstrom R."/>
            <person name="Stieglmeier M."/>
            <person name="Klingl A."/>
            <person name="Woyke T."/>
            <person name="Ryan C.M."/>
            <person name="Banfield J.F."/>
        </authorList>
    </citation>
    <scope>NUCLEOTIDE SEQUENCE [LARGE SCALE GENOMIC DNA]</scope>
</reference>
<evidence type="ECO:0000313" key="3">
    <source>
        <dbReference type="EMBL" id="PIS20997.1"/>
    </source>
</evidence>
<dbReference type="EMBL" id="PEYW01000009">
    <property type="protein sequence ID" value="PIS20997.1"/>
    <property type="molecule type" value="Genomic_DNA"/>
</dbReference>
<protein>
    <recommendedName>
        <fullName evidence="2">Glycoside hydrolase family 2 catalytic domain-containing protein</fullName>
    </recommendedName>
</protein>
<evidence type="ECO:0000256" key="1">
    <source>
        <dbReference type="SAM" id="Phobius"/>
    </source>
</evidence>
<feature type="transmembrane region" description="Helical" evidence="1">
    <location>
        <begin position="42"/>
        <end position="62"/>
    </location>
</feature>
<dbReference type="Proteomes" id="UP000231414">
    <property type="component" value="Unassembled WGS sequence"/>
</dbReference>
<dbReference type="GO" id="GO:0004553">
    <property type="term" value="F:hydrolase activity, hydrolyzing O-glycosyl compounds"/>
    <property type="evidence" value="ECO:0007669"/>
    <property type="project" value="InterPro"/>
</dbReference>
<dbReference type="Gene3D" id="3.20.20.80">
    <property type="entry name" value="Glycosidases"/>
    <property type="match status" value="1"/>
</dbReference>
<evidence type="ECO:0000259" key="2">
    <source>
        <dbReference type="Pfam" id="PF02836"/>
    </source>
</evidence>
<sequence length="367" mass="43961">MVIINKMNLLFPFEKNWQKKLDNKLDEHLDRESWLRIQLVKWLPWTFRILLAAFISFLFVVFTNYGKQKQSFIYGTTYDPWYAMSLGLNWKTTYLEILDDLGVKYLRLSTFWDQIEPIRDQYYWNDFEWMLNEADKRGVRVIMAIGRKLPRWPECHDPSWLGELNEETLKQEQMEMLKKAVIKLKEHPSIEVWQVENEAFFPFGICPLADPRFVKKEIELVRSLDPNRIIITSDSGEVGNWIIPGYLADKLAISMYRKVRLGWSGYVVWPVPAWYYRLKASLVGLDHNDVWGTELQAEPWAPGPLHLQTKEELEKTMSPKRLINNIQYAKKAGLERVYLWGVEWWAYEKERGNDWYWEYAKKLYKVR</sequence>
<dbReference type="InterPro" id="IPR006103">
    <property type="entry name" value="Glyco_hydro_2_cat"/>
</dbReference>
<comment type="caution">
    <text evidence="3">The sequence shown here is derived from an EMBL/GenBank/DDBJ whole genome shotgun (WGS) entry which is preliminary data.</text>
</comment>
<keyword evidence="1" id="KW-0472">Membrane</keyword>
<dbReference type="SUPFAM" id="SSF51445">
    <property type="entry name" value="(Trans)glycosidases"/>
    <property type="match status" value="1"/>
</dbReference>
<proteinExistence type="predicted"/>
<accession>A0A2H0X7U1</accession>
<dbReference type="InterPro" id="IPR017853">
    <property type="entry name" value="GH"/>
</dbReference>
<keyword evidence="1" id="KW-0812">Transmembrane</keyword>
<evidence type="ECO:0000313" key="4">
    <source>
        <dbReference type="Proteomes" id="UP000231414"/>
    </source>
</evidence>
<keyword evidence="1" id="KW-1133">Transmembrane helix</keyword>
<dbReference type="GO" id="GO:0005975">
    <property type="term" value="P:carbohydrate metabolic process"/>
    <property type="evidence" value="ECO:0007669"/>
    <property type="project" value="InterPro"/>
</dbReference>
<feature type="domain" description="Glycoside hydrolase family 2 catalytic" evidence="2">
    <location>
        <begin position="115"/>
        <end position="234"/>
    </location>
</feature>
<gene>
    <name evidence="3" type="ORF">COT52_00825</name>
</gene>